<feature type="region of interest" description="Disordered" evidence="1">
    <location>
        <begin position="474"/>
        <end position="497"/>
    </location>
</feature>
<feature type="compositionally biased region" description="Basic and acidic residues" evidence="1">
    <location>
        <begin position="357"/>
        <end position="366"/>
    </location>
</feature>
<feature type="compositionally biased region" description="Low complexity" evidence="1">
    <location>
        <begin position="83"/>
        <end position="92"/>
    </location>
</feature>
<feature type="region of interest" description="Disordered" evidence="1">
    <location>
        <begin position="322"/>
        <end position="379"/>
    </location>
</feature>
<accession>A0A9W6YYE3</accession>
<evidence type="ECO:0000256" key="1">
    <source>
        <dbReference type="SAM" id="MobiDB-lite"/>
    </source>
</evidence>
<proteinExistence type="predicted"/>
<reference evidence="2" key="1">
    <citation type="submission" date="2023-04" db="EMBL/GenBank/DDBJ databases">
        <title>Ambrosiozyma monospora NBRC 1965.</title>
        <authorList>
            <person name="Ichikawa N."/>
            <person name="Sato H."/>
            <person name="Tonouchi N."/>
        </authorList>
    </citation>
    <scope>NUCLEOTIDE SEQUENCE</scope>
    <source>
        <strain evidence="2">NBRC 1965</strain>
    </source>
</reference>
<dbReference type="EMBL" id="BSXU01001380">
    <property type="protein sequence ID" value="GMG26832.1"/>
    <property type="molecule type" value="Genomic_DNA"/>
</dbReference>
<feature type="compositionally biased region" description="Low complexity" evidence="1">
    <location>
        <begin position="334"/>
        <end position="349"/>
    </location>
</feature>
<gene>
    <name evidence="2" type="ORF">Amon01_000334900</name>
</gene>
<keyword evidence="3" id="KW-1185">Reference proteome</keyword>
<dbReference type="Proteomes" id="UP001165063">
    <property type="component" value="Unassembled WGS sequence"/>
</dbReference>
<sequence>MKFEQLDIQRPQPVLAFTPIWKESLAATLSNNFIESSHSGHKKKQIKNIDDSSTSGNRASKKRERILQAVPDAFPRSKRENSVEGGSESNSNDPYDADDSIDPLTPSKRKADHDSDDDTSLGANISRKIHITAEMKAGALRLCMISEEFFEKLKSGTVDVENSENPMQIKYRNIIDNYVALTNPKFYNFSNYSAIKSSYNDQLNLVPASEHEPDAKFLHGLEKDLVERKDFELVRNELAKNYVREKIHNSFMDESLEKYSQICLDYSMRLLKFKKFLMNQKDLLQKGKGQLYLVESSKSERLWRLFLNDSVECARPSIVKRSTMRSMDSENDSDYSSSAVSSSGTSSSKVGGGSHTSDVRSLTEHTHRSRKRRQKKNIKNVNTVPILDGLCPILKDDEFATLTNARSKAFENSISKSSNTEVSSQTDFEELIEFYSYKSVLHRLMRTQVDNNSGNFSMQRPTFRSRKLIRDIQLEEGRQSDSSDVLSSDEKRSKNRVGSRKSLLQLADAVAAATGGVDSTTNMIDIERSQLLLNDRELSNCFTKVYSSPVGLTDAEIDDDLKSIWNTNYD</sequence>
<comment type="caution">
    <text evidence="2">The sequence shown here is derived from an EMBL/GenBank/DDBJ whole genome shotgun (WGS) entry which is preliminary data.</text>
</comment>
<evidence type="ECO:0000313" key="3">
    <source>
        <dbReference type="Proteomes" id="UP001165063"/>
    </source>
</evidence>
<name>A0A9W6YYE3_AMBMO</name>
<feature type="region of interest" description="Disordered" evidence="1">
    <location>
        <begin position="36"/>
        <end position="121"/>
    </location>
</feature>
<protein>
    <submittedName>
        <fullName evidence="2">Unnamed protein product</fullName>
    </submittedName>
</protein>
<dbReference type="OrthoDB" id="3998151at2759"/>
<evidence type="ECO:0000313" key="2">
    <source>
        <dbReference type="EMBL" id="GMG26832.1"/>
    </source>
</evidence>
<organism evidence="2 3">
    <name type="scientific">Ambrosiozyma monospora</name>
    <name type="common">Yeast</name>
    <name type="synonym">Endomycopsis monosporus</name>
    <dbReference type="NCBI Taxonomy" id="43982"/>
    <lineage>
        <taxon>Eukaryota</taxon>
        <taxon>Fungi</taxon>
        <taxon>Dikarya</taxon>
        <taxon>Ascomycota</taxon>
        <taxon>Saccharomycotina</taxon>
        <taxon>Pichiomycetes</taxon>
        <taxon>Pichiales</taxon>
        <taxon>Pichiaceae</taxon>
        <taxon>Ambrosiozyma</taxon>
    </lineage>
</organism>
<feature type="compositionally biased region" description="Basic residues" evidence="1">
    <location>
        <begin position="367"/>
        <end position="378"/>
    </location>
</feature>
<dbReference type="AlphaFoldDB" id="A0A9W6YYE3"/>